<protein>
    <recommendedName>
        <fullName evidence="1">U-box domain-containing protein</fullName>
    </recommendedName>
</protein>
<gene>
    <name evidence="2" type="ORF">HK100_012654</name>
</gene>
<dbReference type="InterPro" id="IPR013083">
    <property type="entry name" value="Znf_RING/FYVE/PHD"/>
</dbReference>
<name>A0AAD5T216_9FUNG</name>
<evidence type="ECO:0000259" key="1">
    <source>
        <dbReference type="SMART" id="SM00504"/>
    </source>
</evidence>
<reference evidence="2" key="1">
    <citation type="submission" date="2020-05" db="EMBL/GenBank/DDBJ databases">
        <title>Phylogenomic resolution of chytrid fungi.</title>
        <authorList>
            <person name="Stajich J.E."/>
            <person name="Amses K."/>
            <person name="Simmons R."/>
            <person name="Seto K."/>
            <person name="Myers J."/>
            <person name="Bonds A."/>
            <person name="Quandt C.A."/>
            <person name="Barry K."/>
            <person name="Liu P."/>
            <person name="Grigoriev I."/>
            <person name="Longcore J.E."/>
            <person name="James T.Y."/>
        </authorList>
    </citation>
    <scope>NUCLEOTIDE SEQUENCE</scope>
    <source>
        <strain evidence="2">JEL0513</strain>
    </source>
</reference>
<dbReference type="GO" id="GO:0004842">
    <property type="term" value="F:ubiquitin-protein transferase activity"/>
    <property type="evidence" value="ECO:0007669"/>
    <property type="project" value="InterPro"/>
</dbReference>
<dbReference type="SMART" id="SM00504">
    <property type="entry name" value="Ubox"/>
    <property type="match status" value="1"/>
</dbReference>
<dbReference type="EMBL" id="JADGJH010000937">
    <property type="protein sequence ID" value="KAJ3120775.1"/>
    <property type="molecule type" value="Genomic_DNA"/>
</dbReference>
<dbReference type="Pfam" id="PF04564">
    <property type="entry name" value="U-box"/>
    <property type="match status" value="1"/>
</dbReference>
<dbReference type="Gene3D" id="3.30.40.10">
    <property type="entry name" value="Zinc/RING finger domain, C3HC4 (zinc finger)"/>
    <property type="match status" value="1"/>
</dbReference>
<dbReference type="InterPro" id="IPR052085">
    <property type="entry name" value="WD-SAM-U-box"/>
</dbReference>
<accession>A0AAD5T216</accession>
<evidence type="ECO:0000313" key="2">
    <source>
        <dbReference type="EMBL" id="KAJ3120775.1"/>
    </source>
</evidence>
<organism evidence="2 3">
    <name type="scientific">Physocladia obscura</name>
    <dbReference type="NCBI Taxonomy" id="109957"/>
    <lineage>
        <taxon>Eukaryota</taxon>
        <taxon>Fungi</taxon>
        <taxon>Fungi incertae sedis</taxon>
        <taxon>Chytridiomycota</taxon>
        <taxon>Chytridiomycota incertae sedis</taxon>
        <taxon>Chytridiomycetes</taxon>
        <taxon>Chytridiales</taxon>
        <taxon>Chytriomycetaceae</taxon>
        <taxon>Physocladia</taxon>
    </lineage>
</organism>
<feature type="domain" description="U-box" evidence="1">
    <location>
        <begin position="276"/>
        <end position="338"/>
    </location>
</feature>
<proteinExistence type="predicted"/>
<dbReference type="InterPro" id="IPR003613">
    <property type="entry name" value="Ubox_domain"/>
</dbReference>
<dbReference type="GO" id="GO:0016567">
    <property type="term" value="P:protein ubiquitination"/>
    <property type="evidence" value="ECO:0007669"/>
    <property type="project" value="InterPro"/>
</dbReference>
<dbReference type="PANTHER" id="PTHR46573:SF1">
    <property type="entry name" value="WD REPEAT, SAM AND U-BOX DOMAIN-CONTAINING PROTEIN 1"/>
    <property type="match status" value="1"/>
</dbReference>
<dbReference type="Proteomes" id="UP001211907">
    <property type="component" value="Unassembled WGS sequence"/>
</dbReference>
<dbReference type="SUPFAM" id="SSF57850">
    <property type="entry name" value="RING/U-box"/>
    <property type="match status" value="1"/>
</dbReference>
<keyword evidence="3" id="KW-1185">Reference proteome</keyword>
<comment type="caution">
    <text evidence="2">The sequence shown here is derived from an EMBL/GenBank/DDBJ whole genome shotgun (WGS) entry which is preliminary data.</text>
</comment>
<evidence type="ECO:0000313" key="3">
    <source>
        <dbReference type="Proteomes" id="UP001211907"/>
    </source>
</evidence>
<dbReference type="PANTHER" id="PTHR46573">
    <property type="entry name" value="WD REPEAT, SAM AND U-BOX DOMAIN-CONTAINING PROTEIN 1"/>
    <property type="match status" value="1"/>
</dbReference>
<sequence>MQPVELLFADTETKLTFKDLDPLNWEEEANAIRKEHLHHINTGSKSFKDIPRVGVAAGILANGQPKSTKVSQAAIVSAIAGSLAANLSEVIMLVKDCYANPEDILTILSKRLTSLVSKIVAGAAITGAFEKVAGFMKKVVKLILTKLCSLKLDAFIGFSMEVFEERLNKELPLPLVEAFEGSVEISSNMEKESAQAGIAEIKSFENILKRALTIFASAAIAPAISSHFMMVVVSITISVFATEAAALACRPNESFSVVGKEEEWIYPINNLEIPNKLTCPITKELLIDPVISPAGHFYSKHAIKEWLHESGTDPITREASALSLFVHNAKLDDLVKKFADYEGCIRQLA</sequence>
<dbReference type="AlphaFoldDB" id="A0AAD5T216"/>